<dbReference type="Proteomes" id="UP000067708">
    <property type="component" value="Chromosome"/>
</dbReference>
<proteinExistence type="predicted"/>
<dbReference type="AlphaFoldDB" id="A0A060JH76"/>
<evidence type="ECO:0000313" key="1">
    <source>
        <dbReference type="EMBL" id="AIC47902.1"/>
    </source>
</evidence>
<organism evidence="1 2">
    <name type="scientific">Rhodoluna lacicola</name>
    <dbReference type="NCBI Taxonomy" id="529884"/>
    <lineage>
        <taxon>Bacteria</taxon>
        <taxon>Bacillati</taxon>
        <taxon>Actinomycetota</taxon>
        <taxon>Actinomycetes</taxon>
        <taxon>Micrococcales</taxon>
        <taxon>Microbacteriaceae</taxon>
        <taxon>Luna cluster</taxon>
        <taxon>Luna-1 subcluster</taxon>
        <taxon>Rhodoluna</taxon>
    </lineage>
</organism>
<dbReference type="STRING" id="529884.Rhola_00011090"/>
<reference evidence="1 2" key="1">
    <citation type="journal article" date="2014" name="Int. J. Syst. Evol. Microbiol.">
        <title>Rhodoluna lacicola gen. nov., sp. nov., a planktonic freshwater bacterium with stream-lined genome.</title>
        <authorList>
            <person name="Hahn M."/>
            <person name="Schmidt J."/>
            <person name="Taipale S.J."/>
            <person name="Doolittle W.F."/>
            <person name="Koll U."/>
        </authorList>
    </citation>
    <scope>NUCLEOTIDE SEQUENCE [LARGE SCALE GENOMIC DNA]</scope>
    <source>
        <strain evidence="1 2">MWH-Ta8</strain>
    </source>
</reference>
<gene>
    <name evidence="1" type="ORF">Rhola_00011090</name>
</gene>
<name>A0A060JH76_9MICO</name>
<dbReference type="KEGG" id="rla:Rhola_00011090"/>
<dbReference type="EMBL" id="CP007490">
    <property type="protein sequence ID" value="AIC47902.1"/>
    <property type="molecule type" value="Genomic_DNA"/>
</dbReference>
<evidence type="ECO:0000313" key="2">
    <source>
        <dbReference type="Proteomes" id="UP000067708"/>
    </source>
</evidence>
<protein>
    <submittedName>
        <fullName evidence="1">Uncharacterized protein</fullName>
    </submittedName>
</protein>
<dbReference type="HOGENOM" id="CLU_1561688_0_0_11"/>
<keyword evidence="2" id="KW-1185">Reference proteome</keyword>
<sequence length="171" mass="19076">MHIEDIFEDLEAQFAAESIRKLRDNFTDNARAIELRTASLMPRELIAPIIGVDFMAGLDAVNPIWHIFPMRTIFRVVFHSEGDPQLPKLRNFALDFAGILKTLPTPCSIRWRIAGADDFVRSGQLHSVTANLLFIYTDTQPGVSASRPIAVPIAALEQLSIESVDNLNGDF</sequence>
<accession>A0A060JH76</accession>